<keyword evidence="2" id="KW-1185">Reference proteome</keyword>
<sequence length="105" mass="11853">MAPAQLFTDIDRECKPCINAKVELDIENMSSLANSTLEDLRCMNNCEDTSIRMKSLLHGKEEAPMCIVDVDLYIIECRNNHNHSLQVETEDPDATEYSSSFANIV</sequence>
<proteinExistence type="predicted"/>
<dbReference type="EMBL" id="JBEDUW010000004">
    <property type="protein sequence ID" value="KAK9931945.1"/>
    <property type="molecule type" value="Genomic_DNA"/>
</dbReference>
<evidence type="ECO:0000313" key="1">
    <source>
        <dbReference type="EMBL" id="KAK9931945.1"/>
    </source>
</evidence>
<evidence type="ECO:0000313" key="2">
    <source>
        <dbReference type="Proteomes" id="UP001457282"/>
    </source>
</evidence>
<name>A0AAW1X6C9_RUBAR</name>
<dbReference type="Proteomes" id="UP001457282">
    <property type="component" value="Unassembled WGS sequence"/>
</dbReference>
<protein>
    <submittedName>
        <fullName evidence="1">Uncharacterized protein</fullName>
    </submittedName>
</protein>
<organism evidence="1 2">
    <name type="scientific">Rubus argutus</name>
    <name type="common">Southern blackberry</name>
    <dbReference type="NCBI Taxonomy" id="59490"/>
    <lineage>
        <taxon>Eukaryota</taxon>
        <taxon>Viridiplantae</taxon>
        <taxon>Streptophyta</taxon>
        <taxon>Embryophyta</taxon>
        <taxon>Tracheophyta</taxon>
        <taxon>Spermatophyta</taxon>
        <taxon>Magnoliopsida</taxon>
        <taxon>eudicotyledons</taxon>
        <taxon>Gunneridae</taxon>
        <taxon>Pentapetalae</taxon>
        <taxon>rosids</taxon>
        <taxon>fabids</taxon>
        <taxon>Rosales</taxon>
        <taxon>Rosaceae</taxon>
        <taxon>Rosoideae</taxon>
        <taxon>Rosoideae incertae sedis</taxon>
        <taxon>Rubus</taxon>
    </lineage>
</organism>
<reference evidence="1 2" key="1">
    <citation type="journal article" date="2023" name="G3 (Bethesda)">
        <title>A chromosome-length genome assembly and annotation of blackberry (Rubus argutus, cv. 'Hillquist').</title>
        <authorList>
            <person name="Bruna T."/>
            <person name="Aryal R."/>
            <person name="Dudchenko O."/>
            <person name="Sargent D.J."/>
            <person name="Mead D."/>
            <person name="Buti M."/>
            <person name="Cavallini A."/>
            <person name="Hytonen T."/>
            <person name="Andres J."/>
            <person name="Pham M."/>
            <person name="Weisz D."/>
            <person name="Mascagni F."/>
            <person name="Usai G."/>
            <person name="Natali L."/>
            <person name="Bassil N."/>
            <person name="Fernandez G.E."/>
            <person name="Lomsadze A."/>
            <person name="Armour M."/>
            <person name="Olukolu B."/>
            <person name="Poorten T."/>
            <person name="Britton C."/>
            <person name="Davik J."/>
            <person name="Ashrafi H."/>
            <person name="Aiden E.L."/>
            <person name="Borodovsky M."/>
            <person name="Worthington M."/>
        </authorList>
    </citation>
    <scope>NUCLEOTIDE SEQUENCE [LARGE SCALE GENOMIC DNA]</scope>
    <source>
        <strain evidence="1">PI 553951</strain>
    </source>
</reference>
<gene>
    <name evidence="1" type="ORF">M0R45_019199</name>
</gene>
<dbReference type="AlphaFoldDB" id="A0AAW1X6C9"/>
<comment type="caution">
    <text evidence="1">The sequence shown here is derived from an EMBL/GenBank/DDBJ whole genome shotgun (WGS) entry which is preliminary data.</text>
</comment>
<accession>A0AAW1X6C9</accession>